<dbReference type="SUPFAM" id="SSF63829">
    <property type="entry name" value="Calcium-dependent phosphotriesterase"/>
    <property type="match status" value="1"/>
</dbReference>
<keyword evidence="1" id="KW-0732">Signal</keyword>
<dbReference type="AlphaFoldDB" id="A0AB39RTJ4"/>
<evidence type="ECO:0000256" key="1">
    <source>
        <dbReference type="SAM" id="SignalP"/>
    </source>
</evidence>
<feature type="signal peptide" evidence="1">
    <location>
        <begin position="1"/>
        <end position="22"/>
    </location>
</feature>
<reference evidence="2" key="1">
    <citation type="submission" date="2024-07" db="EMBL/GenBank/DDBJ databases">
        <authorList>
            <person name="Yu S.T."/>
        </authorList>
    </citation>
    <scope>NUCLEOTIDE SEQUENCE</scope>
    <source>
        <strain evidence="2">R41</strain>
    </source>
</reference>
<sequence>MFKKLSASAVSAAVLVAAAATALSPAAASAESAPLSSARIAMRFDLAKGQTPENIALAPGGAAYITFAKGRQVAEVSPNGTTRILATLPKPADGGIHAPVLGFPLTVGIVRAHDGTLYFLYATGTPDLTGVWRLRPGGQAQRIAALPADGLPNGLTLDPRTHTLYVTDSVLGTVWSLPTTGGTPTAWSTAPELASTGFLGANGLKIHNGAVWATNLDKGTILRIPILQDGRAGSVRTEATGLPGIDDFAFTGHGDQLLAALNGPGEVALVQPDGSHSIVLTPADGLQNPTSIALRGDTVYVLSAAYVTAKDPNLLLAHLNDD</sequence>
<accession>A0AB39RTJ4</accession>
<dbReference type="Gene3D" id="2.120.10.30">
    <property type="entry name" value="TolB, C-terminal domain"/>
    <property type="match status" value="1"/>
</dbReference>
<dbReference type="RefSeq" id="WP_369250405.1">
    <property type="nucleotide sequence ID" value="NZ_CP163443.1"/>
</dbReference>
<feature type="chain" id="PRO_5044213373" evidence="1">
    <location>
        <begin position="23"/>
        <end position="322"/>
    </location>
</feature>
<dbReference type="EMBL" id="CP163443">
    <property type="protein sequence ID" value="XDQ57337.1"/>
    <property type="molecule type" value="Genomic_DNA"/>
</dbReference>
<organism evidence="2">
    <name type="scientific">Streptomyces sp. R41</name>
    <dbReference type="NCBI Taxonomy" id="3238632"/>
    <lineage>
        <taxon>Bacteria</taxon>
        <taxon>Bacillati</taxon>
        <taxon>Actinomycetota</taxon>
        <taxon>Actinomycetes</taxon>
        <taxon>Kitasatosporales</taxon>
        <taxon>Streptomycetaceae</taxon>
        <taxon>Streptomyces</taxon>
    </lineage>
</organism>
<gene>
    <name evidence="2" type="ORF">AB5J53_39520</name>
</gene>
<proteinExistence type="predicted"/>
<evidence type="ECO:0000313" key="2">
    <source>
        <dbReference type="EMBL" id="XDQ57337.1"/>
    </source>
</evidence>
<name>A0AB39RTJ4_9ACTN</name>
<protein>
    <submittedName>
        <fullName evidence="2">SMP-30/gluconolactonase/LRE family protein</fullName>
    </submittedName>
</protein>
<dbReference type="InterPro" id="IPR011042">
    <property type="entry name" value="6-blade_b-propeller_TolB-like"/>
</dbReference>